<accession>A0A8H6VLK1</accession>
<feature type="compositionally biased region" description="Acidic residues" evidence="1">
    <location>
        <begin position="475"/>
        <end position="486"/>
    </location>
</feature>
<feature type="compositionally biased region" description="Basic and acidic residues" evidence="1">
    <location>
        <begin position="455"/>
        <end position="467"/>
    </location>
</feature>
<dbReference type="Gene3D" id="3.60.15.10">
    <property type="entry name" value="Ribonuclease Z/Hydroxyacylglutathione hydrolase-like"/>
    <property type="match status" value="2"/>
</dbReference>
<dbReference type="InterPro" id="IPR046538">
    <property type="entry name" value="DUF6603"/>
</dbReference>
<feature type="region of interest" description="Disordered" evidence="1">
    <location>
        <begin position="157"/>
        <end position="181"/>
    </location>
</feature>
<feature type="compositionally biased region" description="Basic residues" evidence="1">
    <location>
        <begin position="164"/>
        <end position="173"/>
    </location>
</feature>
<reference evidence="3" key="1">
    <citation type="submission" date="2020-04" db="EMBL/GenBank/DDBJ databases">
        <title>Draft genome resource of the tomato pathogen Pseudocercospora fuligena.</title>
        <authorList>
            <person name="Zaccaron A."/>
        </authorList>
    </citation>
    <scope>NUCLEOTIDE SEQUENCE</scope>
    <source>
        <strain evidence="3">PF001</strain>
    </source>
</reference>
<protein>
    <recommendedName>
        <fullName evidence="2">DUF6603 domain-containing protein</fullName>
    </recommendedName>
</protein>
<feature type="compositionally biased region" description="Polar residues" evidence="1">
    <location>
        <begin position="2658"/>
        <end position="2669"/>
    </location>
</feature>
<evidence type="ECO:0000313" key="4">
    <source>
        <dbReference type="Proteomes" id="UP000660729"/>
    </source>
</evidence>
<gene>
    <name evidence="3" type="ORF">HII31_06130</name>
</gene>
<dbReference type="Proteomes" id="UP000660729">
    <property type="component" value="Unassembled WGS sequence"/>
</dbReference>
<organism evidence="3 4">
    <name type="scientific">Pseudocercospora fuligena</name>
    <dbReference type="NCBI Taxonomy" id="685502"/>
    <lineage>
        <taxon>Eukaryota</taxon>
        <taxon>Fungi</taxon>
        <taxon>Dikarya</taxon>
        <taxon>Ascomycota</taxon>
        <taxon>Pezizomycotina</taxon>
        <taxon>Dothideomycetes</taxon>
        <taxon>Dothideomycetidae</taxon>
        <taxon>Mycosphaerellales</taxon>
        <taxon>Mycosphaerellaceae</taxon>
        <taxon>Pseudocercospora</taxon>
    </lineage>
</organism>
<keyword evidence="4" id="KW-1185">Reference proteome</keyword>
<feature type="domain" description="DUF6603" evidence="2">
    <location>
        <begin position="1970"/>
        <end position="2450"/>
    </location>
</feature>
<dbReference type="PANTHER" id="PTHR30619:SF1">
    <property type="entry name" value="RECOMBINATION PROTEIN 2"/>
    <property type="match status" value="1"/>
</dbReference>
<feature type="region of interest" description="Disordered" evidence="1">
    <location>
        <begin position="2647"/>
        <end position="2677"/>
    </location>
</feature>
<feature type="region of interest" description="Disordered" evidence="1">
    <location>
        <begin position="699"/>
        <end position="744"/>
    </location>
</feature>
<name>A0A8H6VLK1_9PEZI</name>
<evidence type="ECO:0000256" key="1">
    <source>
        <dbReference type="SAM" id="MobiDB-lite"/>
    </source>
</evidence>
<dbReference type="InterPro" id="IPR052159">
    <property type="entry name" value="Competence_DNA_uptake"/>
</dbReference>
<proteinExistence type="predicted"/>
<evidence type="ECO:0000313" key="3">
    <source>
        <dbReference type="EMBL" id="KAF7192539.1"/>
    </source>
</evidence>
<feature type="region of interest" description="Disordered" evidence="1">
    <location>
        <begin position="455"/>
        <end position="533"/>
    </location>
</feature>
<dbReference type="OrthoDB" id="3635318at2759"/>
<feature type="region of interest" description="Disordered" evidence="1">
    <location>
        <begin position="1941"/>
        <end position="1967"/>
    </location>
</feature>
<dbReference type="Pfam" id="PF20248">
    <property type="entry name" value="DUF6603"/>
    <property type="match status" value="1"/>
</dbReference>
<dbReference type="EMBL" id="JABCIY010000120">
    <property type="protein sequence ID" value="KAF7192539.1"/>
    <property type="molecule type" value="Genomic_DNA"/>
</dbReference>
<feature type="compositionally biased region" description="Basic and acidic residues" evidence="1">
    <location>
        <begin position="981"/>
        <end position="1010"/>
    </location>
</feature>
<dbReference type="InterPro" id="IPR036866">
    <property type="entry name" value="RibonucZ/Hydroxyglut_hydro"/>
</dbReference>
<feature type="compositionally biased region" description="Basic and acidic residues" evidence="1">
    <location>
        <begin position="508"/>
        <end position="522"/>
    </location>
</feature>
<feature type="region of interest" description="Disordered" evidence="1">
    <location>
        <begin position="979"/>
        <end position="1010"/>
    </location>
</feature>
<comment type="caution">
    <text evidence="3">The sequence shown here is derived from an EMBL/GenBank/DDBJ whole genome shotgun (WGS) entry which is preliminary data.</text>
</comment>
<sequence>MADSSTPQPRTLQQIQALTNKTDAEIYTSDLNLTVDVYHINVESEGDSAVHLLVHQDDKFTKGVVLRAVLIDAGMPAKEDSKTPNLKGGAPKIRAFLEKIGTIYDFDSQQGGRTKPEDQLKWPPFDSIVITHWDRDHYGGMRPLLSGPLFEWDQANKPEEPKVKAKPKGKKRKTDTSADDAAAEKKARDVYIAKLKAFTESYLSPYMKYKQPTTSTSKVDGKDVTTTSTARADRALTVLYCPYWGPTAASHTSNEWNSSNPSSFFAALGRSSTAMKDLGYDTDAKLLKLWNPHYDGDAAAIQAAEDADGPNLPTRFLNFCVKQTGFAFQPPEVIVKKLCKIRAGNDNLLGTNLFTGWRLSATQCALIKNPLFLALGHVNAKSYMAAPSPADACLNTVTAADINDKPAQPAAKAQPVMLLVAANGVRCGPAFTEEKKAEQKVEAARLLAVQQLEEARKAGKPTEDLEKAAASTDDFKDEEPSTELETELTPQDQFANWVKPEPMEIDDDKGKDSRNTEDKVIENKAFSPKRLDRPKTGTLPKFQIKVVNKQTADTASELTNRASIITMTVWTDGHISHYSAGDAQWELEDSIVDWIRLGKNPYQCVRAVKLSHHGSEYSTPLDLVRKFRPRSIVIPAAKNSHGHPVYELLLYLNRWFRTTNRIVPCGTSPSKLVHPMGYPYYLARTAFPDDAMELDDKADTADDATKNGNTAKDDGEKDDAMKDDKTNGSNTDDKEDESHTDDKKDAAAAPIEFNYIGFGGKENLYGPLLSLIDDAVTSPRRVFMQALQALEARFPDLADRAVERFVALELQLASKAKKTPLWDLNEKRNFLFEETESAMKVVADWLPETYPGISVADKSFGTMFSATEKVQWVKVCCRSIDPSRRQKSLDKWLDGYTETQKTTFVPNAKSTEKKKSSRPAGATRVVLDARTVRSEKAKHDAVMEELLAKALNRDRENLSVGLRKQLNNAEAESGRLANVLKDLDAGKMPEAKKGENRPKRKREPPPENKHVVRKLMLTRALAVATVSATPAGAEPPQPVASAEPDLWRLVPASLLPSLTVSSDASVVPIDEKQSDYEYFLMWTKQKLVVVDKDGDFDVDDSFKNHLFNAIGTAGTPSLRAIFAQDTEVTGGKWQGLNLSFQHAGHQLAFETTSALSYFGATFELGLNYSVPESGIVVPRRLLALGLANAELNQKWKFSHVLTWFWPTSPETTDALSALEDAIGANVEFALRRAAIWFVPSDNYAIVQRMEWELQVGALTKWLGDGFMKLDTVTILSPTIVGRKITRHTRTGAGELFSDAYEILVSLVFQRKSTNEKMTAAIEVDLEEGSTTLTISLLPEKGNLGDMLGWINELLGNSDETINSVANWIRGVGVSVKRIQLGCSKTGISSFVVDVEWLPGWKDKVSADPAVKPIDVPLWLTYRYNAASKPNPHSITAQVWFEPPGLRVADAVPTEISPYFEPVRVIRPISPAPASVHLQSLMPGDYKLPSELDLEIAELVVKLDGRTVSFSGVLQASDDDGTDGGFGIRLERVTISASYERAEASGPATGASETPKPKGPASYSLFLEAEIDLLLDDDDLDDNSEFEGLDDDDVVRSDRALLVASISLESIGGNQTCLLHGSVTDLNFGMLGRFFPDEDRAIVTDILGHIEIKALDIDYLYDSTGVASSFDIGATLLLGPCELDLDFHRDNDGWQFDALLQAAGGTNATVGAILQDILGDDKDAMNNVPDFITKLSLAGGDAFVSFQLVSIDSPTPSKAASGADPVPAVVKYLMMDLTMRLPVPGGAGIEFSFTQLMEKPPLPTAPAKAVPPLPGAARSKTKRIIKIAVTDLPWHKIPNPPVVGKIEPMFDELQFLWIQDPVSNKGITRQEVMTLKEVTVLQFKETFRQPKPVDIVLTSGMHFCVADASALMLDYAFNKPKAAPVDADGKVVASKAVTNSINKDGSARRQPAPGAPVNSASGEGTATGELSKKVGPLTVANVGLRFEDNNLILFLDIAAHLGPVQVMLLGLGFGINLKTFNLQKPDEIEPKFELKGMGISFDQPPVGLAGMFKDASTKTQRLYMGGIAVSFKPYSFMAVGEYGEVSRNGQDMSDTFKTLFVFAKLEGPLIELEFITIGGITLGFGYNSNLRFPKIEEVSSFPFIANTVGGENADPLTVMNQLVGSADSYVKPQEDSFWIAAGLQAKAFQVLDVSAVVILEFNPYVNLGIFAKAIAQMPPAPTPRIACFLYVELGLMCTVDFHKGEFRVEALLSPNSFVIHPSCHLTGGFALCYWWAPSQYAGDFVFTVGGYHPMFKPPSHYPIPPRLGISWELGPVSIRGEAYFAITPKCCMGGGRLEAVFNAGLLCAFFTAYADFLIVYHPFFFMGDIGVSVGVRFTLDILFVTIHISVTLGARLHLQGPEFGGVAHVDFWVFGFDIPFGARPKRPDALTLDAFSEFLLQVPDGDAVTASAIEGSPSKGGKIDKLHVLSVEDGRFPNKAGAKDSEVNPGEIWEVKRAGFVFRIQSRVPLQSLTEVKDADSVTLATPTAFYSTPMQLKQQLVSAMTVKIGKVEKNGQFEWEKFMPTAITKSVPKALWDIYDENTDPTTGNTDTSKLVSNTPGDGTMDLMMGATFSAPLPFRSQDKVVKFNVLLSSSLDVFTEDDRKNGAIPTLPRTHKTASANTRSQQPASGAKQWDAVKSTWMKASQQTQKDDDSGETVRSVDLAIDVWSQALGWSSDNAMKNDLGAEKDTFIWQQFDQLYMAAPMLSPVA</sequence>
<feature type="compositionally biased region" description="Basic and acidic residues" evidence="1">
    <location>
        <begin position="699"/>
        <end position="726"/>
    </location>
</feature>
<dbReference type="PANTHER" id="PTHR30619">
    <property type="entry name" value="DNA INTERNALIZATION/COMPETENCE PROTEIN COMEC/REC2"/>
    <property type="match status" value="1"/>
</dbReference>
<evidence type="ECO:0000259" key="2">
    <source>
        <dbReference type="Pfam" id="PF20248"/>
    </source>
</evidence>